<gene>
    <name evidence="1" type="ORF">DS835_03790</name>
</gene>
<dbReference type="Proteomes" id="UP000265862">
    <property type="component" value="Unassembled WGS sequence"/>
</dbReference>
<name>A0A396T661_9LACO</name>
<dbReference type="RefSeq" id="WP_118897877.1">
    <property type="nucleotide sequence ID" value="NZ_QOCV01000005.1"/>
</dbReference>
<accession>A0A396T661</accession>
<evidence type="ECO:0000313" key="2">
    <source>
        <dbReference type="Proteomes" id="UP000265862"/>
    </source>
</evidence>
<dbReference type="AlphaFoldDB" id="A0A396T661"/>
<reference evidence="1 2" key="1">
    <citation type="submission" date="2018-07" db="EMBL/GenBank/DDBJ databases">
        <title>Genome sequences of six Lactobacillus spp. isolated from bumble bee guts.</title>
        <authorList>
            <person name="Motta E.V.S."/>
            <person name="Moran N.A."/>
        </authorList>
    </citation>
    <scope>NUCLEOTIDE SEQUENCE [LARGE SCALE GENOMIC DNA]</scope>
    <source>
        <strain evidence="1 2">OCC3</strain>
    </source>
</reference>
<evidence type="ECO:0000313" key="1">
    <source>
        <dbReference type="EMBL" id="RHW54733.1"/>
    </source>
</evidence>
<sequence length="77" mass="9004">MIKKKPYSDLRWHLPGGAKVIGRDHPETEEERKQAEKLIEFAKNLPDSAFNNKHHKKLREQIKAANKKYGLPEDENL</sequence>
<organism evidence="1 2">
    <name type="scientific">Lactobacillus bombicola</name>
    <dbReference type="NCBI Taxonomy" id="1505723"/>
    <lineage>
        <taxon>Bacteria</taxon>
        <taxon>Bacillati</taxon>
        <taxon>Bacillota</taxon>
        <taxon>Bacilli</taxon>
        <taxon>Lactobacillales</taxon>
        <taxon>Lactobacillaceae</taxon>
        <taxon>Lactobacillus</taxon>
    </lineage>
</organism>
<protein>
    <submittedName>
        <fullName evidence="1">Uncharacterized protein</fullName>
    </submittedName>
</protein>
<comment type="caution">
    <text evidence="1">The sequence shown here is derived from an EMBL/GenBank/DDBJ whole genome shotgun (WGS) entry which is preliminary data.</text>
</comment>
<dbReference type="EMBL" id="QOCV01000005">
    <property type="protein sequence ID" value="RHW54733.1"/>
    <property type="molecule type" value="Genomic_DNA"/>
</dbReference>
<proteinExistence type="predicted"/>